<proteinExistence type="predicted"/>
<name>A0A918CJC3_9DEIO</name>
<dbReference type="Proteomes" id="UP000603865">
    <property type="component" value="Unassembled WGS sequence"/>
</dbReference>
<comment type="caution">
    <text evidence="1">The sequence shown here is derived from an EMBL/GenBank/DDBJ whole genome shotgun (WGS) entry which is preliminary data.</text>
</comment>
<keyword evidence="2" id="KW-1185">Reference proteome</keyword>
<accession>A0A918CJC3</accession>
<dbReference type="EMBL" id="BMQL01000041">
    <property type="protein sequence ID" value="GGR27578.1"/>
    <property type="molecule type" value="Genomic_DNA"/>
</dbReference>
<evidence type="ECO:0000313" key="1">
    <source>
        <dbReference type="EMBL" id="GGR27578.1"/>
    </source>
</evidence>
<dbReference type="AlphaFoldDB" id="A0A918CJC3"/>
<gene>
    <name evidence="1" type="ORF">GCM10008957_43660</name>
</gene>
<organism evidence="1 2">
    <name type="scientific">Deinococcus ruber</name>
    <dbReference type="NCBI Taxonomy" id="1848197"/>
    <lineage>
        <taxon>Bacteria</taxon>
        <taxon>Thermotogati</taxon>
        <taxon>Deinococcota</taxon>
        <taxon>Deinococci</taxon>
        <taxon>Deinococcales</taxon>
        <taxon>Deinococcaceae</taxon>
        <taxon>Deinococcus</taxon>
    </lineage>
</organism>
<protein>
    <submittedName>
        <fullName evidence="1">Uncharacterized protein</fullName>
    </submittedName>
</protein>
<reference evidence="1" key="2">
    <citation type="submission" date="2020-09" db="EMBL/GenBank/DDBJ databases">
        <authorList>
            <person name="Sun Q."/>
            <person name="Ohkuma M."/>
        </authorList>
    </citation>
    <scope>NUCLEOTIDE SEQUENCE</scope>
    <source>
        <strain evidence="1">JCM 31311</strain>
    </source>
</reference>
<reference evidence="1" key="1">
    <citation type="journal article" date="2014" name="Int. J. Syst. Evol. Microbiol.">
        <title>Complete genome sequence of Corynebacterium casei LMG S-19264T (=DSM 44701T), isolated from a smear-ripened cheese.</title>
        <authorList>
            <consortium name="US DOE Joint Genome Institute (JGI-PGF)"/>
            <person name="Walter F."/>
            <person name="Albersmeier A."/>
            <person name="Kalinowski J."/>
            <person name="Ruckert C."/>
        </authorList>
    </citation>
    <scope>NUCLEOTIDE SEQUENCE</scope>
    <source>
        <strain evidence="1">JCM 31311</strain>
    </source>
</reference>
<sequence length="89" mass="9651">MTDHAAAPQAQVLMKPLKRFAPSHYEIQVDGHLDAGHSVWLGQLTLRRGRAVTSLRGALADQAALYGVLSMLQTMGVVLLAVSRLEDTE</sequence>
<evidence type="ECO:0000313" key="2">
    <source>
        <dbReference type="Proteomes" id="UP000603865"/>
    </source>
</evidence>